<dbReference type="EC" id="3.1.1.31" evidence="2"/>
<reference evidence="2 3" key="1">
    <citation type="submission" date="2017-01" db="EMBL/GenBank/DDBJ databases">
        <title>The cable genome- insights into the physiology and evolution of filamentous bacteria capable of sulfide oxidation via long distance electron transfer.</title>
        <authorList>
            <person name="Schreiber L."/>
            <person name="Bjerg J.T."/>
            <person name="Boggild A."/>
            <person name="Van De Vossenberg J."/>
            <person name="Meysman F."/>
            <person name="Nielsen L.P."/>
            <person name="Schramm A."/>
            <person name="Kjeldsen K.U."/>
        </authorList>
    </citation>
    <scope>NUCLEOTIDE SEQUENCE [LARGE SCALE GENOMIC DNA]</scope>
    <source>
        <strain evidence="2">A3</strain>
    </source>
</reference>
<dbReference type="GO" id="GO:0016853">
    <property type="term" value="F:isomerase activity"/>
    <property type="evidence" value="ECO:0007669"/>
    <property type="project" value="UniProtKB-KW"/>
</dbReference>
<comment type="caution">
    <text evidence="2">The sequence shown here is derived from an EMBL/GenBank/DDBJ whole genome shotgun (WGS) entry which is preliminary data.</text>
</comment>
<dbReference type="Pfam" id="PF01182">
    <property type="entry name" value="Glucosamine_iso"/>
    <property type="match status" value="1"/>
</dbReference>
<proteinExistence type="predicted"/>
<keyword evidence="2" id="KW-0413">Isomerase</keyword>
<feature type="domain" description="Glucosamine/galactosamine-6-phosphate isomerase" evidence="1">
    <location>
        <begin position="1"/>
        <end position="92"/>
    </location>
</feature>
<dbReference type="Proteomes" id="UP000287615">
    <property type="component" value="Unassembled WGS sequence"/>
</dbReference>
<dbReference type="GO" id="GO:0005975">
    <property type="term" value="P:carbohydrate metabolic process"/>
    <property type="evidence" value="ECO:0007669"/>
    <property type="project" value="InterPro"/>
</dbReference>
<evidence type="ECO:0000259" key="1">
    <source>
        <dbReference type="Pfam" id="PF01182"/>
    </source>
</evidence>
<protein>
    <submittedName>
        <fullName evidence="2">Glucosamine-6-phosphate isomerases/6-phosphogluconolactonase</fullName>
        <ecNumber evidence="2">3.1.1.31</ecNumber>
    </submittedName>
</protein>
<dbReference type="GO" id="GO:0017057">
    <property type="term" value="F:6-phosphogluconolactonase activity"/>
    <property type="evidence" value="ECO:0007669"/>
    <property type="project" value="UniProtKB-EC"/>
</dbReference>
<gene>
    <name evidence="2" type="ORF">VU00_12842</name>
</gene>
<keyword evidence="2" id="KW-0378">Hydrolase</keyword>
<dbReference type="PANTHER" id="PTHR11054">
    <property type="entry name" value="6-PHOSPHOGLUCONOLACTONASE"/>
    <property type="match status" value="1"/>
</dbReference>
<dbReference type="PANTHER" id="PTHR11054:SF0">
    <property type="entry name" value="6-PHOSPHOGLUCONOLACTONASE"/>
    <property type="match status" value="1"/>
</dbReference>
<sequence>LGMGNDGHTASLFPGSAQLAAATDMNSGKTCMAVTPADAPHERITLTLPAILNAEEIILHLTGSEKKEVLAKARETGPAEEMPVRFILHQQETPVAVYWAA</sequence>
<name>A0A444J7T1_9BACT</name>
<dbReference type="InterPro" id="IPR006148">
    <property type="entry name" value="Glc/Gal-6P_isomerase"/>
</dbReference>
<dbReference type="Gene3D" id="3.40.50.1360">
    <property type="match status" value="1"/>
</dbReference>
<evidence type="ECO:0000313" key="3">
    <source>
        <dbReference type="Proteomes" id="UP000287615"/>
    </source>
</evidence>
<feature type="non-terminal residue" evidence="2">
    <location>
        <position position="1"/>
    </location>
</feature>
<dbReference type="SUPFAM" id="SSF100950">
    <property type="entry name" value="NagB/RpiA/CoA transferase-like"/>
    <property type="match status" value="1"/>
</dbReference>
<accession>A0A444J7T1</accession>
<dbReference type="InterPro" id="IPR037171">
    <property type="entry name" value="NagB/RpiA_transferase-like"/>
</dbReference>
<dbReference type="AlphaFoldDB" id="A0A444J7T1"/>
<dbReference type="InterPro" id="IPR039104">
    <property type="entry name" value="6PGL"/>
</dbReference>
<evidence type="ECO:0000313" key="2">
    <source>
        <dbReference type="EMBL" id="RWX49117.1"/>
    </source>
</evidence>
<organism evidence="2 3">
    <name type="scientific">Candidatus Electrothrix marina</name>
    <dbReference type="NCBI Taxonomy" id="1859130"/>
    <lineage>
        <taxon>Bacteria</taxon>
        <taxon>Pseudomonadati</taxon>
        <taxon>Thermodesulfobacteriota</taxon>
        <taxon>Desulfobulbia</taxon>
        <taxon>Desulfobulbales</taxon>
        <taxon>Desulfobulbaceae</taxon>
        <taxon>Candidatus Electrothrix</taxon>
    </lineage>
</organism>
<dbReference type="EMBL" id="MTKR01000284">
    <property type="protein sequence ID" value="RWX49117.1"/>
    <property type="molecule type" value="Genomic_DNA"/>
</dbReference>